<organism evidence="1">
    <name type="scientific">uncultured Caudovirales phage</name>
    <dbReference type="NCBI Taxonomy" id="2100421"/>
    <lineage>
        <taxon>Viruses</taxon>
        <taxon>Duplodnaviria</taxon>
        <taxon>Heunggongvirae</taxon>
        <taxon>Uroviricota</taxon>
        <taxon>Caudoviricetes</taxon>
        <taxon>Peduoviridae</taxon>
        <taxon>Maltschvirus</taxon>
        <taxon>Maltschvirus maltsch</taxon>
    </lineage>
</organism>
<gene>
    <name evidence="1" type="ORF">UFOVP757_15</name>
</gene>
<accession>A0A6J7XDJ3</accession>
<proteinExistence type="predicted"/>
<dbReference type="EMBL" id="LR798355">
    <property type="protein sequence ID" value="CAB5225931.1"/>
    <property type="molecule type" value="Genomic_DNA"/>
</dbReference>
<reference evidence="1" key="1">
    <citation type="submission" date="2020-05" db="EMBL/GenBank/DDBJ databases">
        <authorList>
            <person name="Chiriac C."/>
            <person name="Salcher M."/>
            <person name="Ghai R."/>
            <person name="Kavagutti S V."/>
        </authorList>
    </citation>
    <scope>NUCLEOTIDE SEQUENCE</scope>
</reference>
<sequence>MNLQNVVITQLVTNPADYNIKADIYDDSGQKIGDFGVDGTDMFAWWVQQDEGFRLDIVNQFKFNMAQEIVNGTAE</sequence>
<protein>
    <submittedName>
        <fullName evidence="1">Uncharacterized protein</fullName>
    </submittedName>
</protein>
<name>A0A6J7XDJ3_9CAUD</name>
<evidence type="ECO:0000313" key="1">
    <source>
        <dbReference type="EMBL" id="CAB5225931.1"/>
    </source>
</evidence>